<dbReference type="Pfam" id="PF12680">
    <property type="entry name" value="SnoaL_2"/>
    <property type="match status" value="1"/>
</dbReference>
<dbReference type="EMBL" id="QFLI01000004">
    <property type="protein sequence ID" value="PXY01218.1"/>
    <property type="molecule type" value="Genomic_DNA"/>
</dbReference>
<evidence type="ECO:0000313" key="3">
    <source>
        <dbReference type="Proteomes" id="UP000248079"/>
    </source>
</evidence>
<dbReference type="RefSeq" id="WP_110360849.1">
    <property type="nucleotide sequence ID" value="NZ_QFLI01000004.1"/>
</dbReference>
<evidence type="ECO:0000313" key="2">
    <source>
        <dbReference type="EMBL" id="PXY01218.1"/>
    </source>
</evidence>
<dbReference type="Gene3D" id="3.10.450.50">
    <property type="match status" value="1"/>
</dbReference>
<organism evidence="2 3">
    <name type="scientific">Marinifilum breve</name>
    <dbReference type="NCBI Taxonomy" id="2184082"/>
    <lineage>
        <taxon>Bacteria</taxon>
        <taxon>Pseudomonadati</taxon>
        <taxon>Bacteroidota</taxon>
        <taxon>Bacteroidia</taxon>
        <taxon>Marinilabiliales</taxon>
        <taxon>Marinifilaceae</taxon>
    </lineage>
</organism>
<evidence type="ECO:0000259" key="1">
    <source>
        <dbReference type="Pfam" id="PF12680"/>
    </source>
</evidence>
<accession>A0A2V3ZXS7</accession>
<dbReference type="AlphaFoldDB" id="A0A2V3ZXS7"/>
<protein>
    <recommendedName>
        <fullName evidence="1">SnoaL-like domain-containing protein</fullName>
    </recommendedName>
</protein>
<dbReference type="SUPFAM" id="SSF54427">
    <property type="entry name" value="NTF2-like"/>
    <property type="match status" value="1"/>
</dbReference>
<keyword evidence="3" id="KW-1185">Reference proteome</keyword>
<reference evidence="2 3" key="1">
    <citation type="submission" date="2018-05" db="EMBL/GenBank/DDBJ databases">
        <title>Marinifilum breve JC075T sp. nov., a marine bacterium isolated from Yongle Blue Hole in the South China Sea.</title>
        <authorList>
            <person name="Fu T."/>
        </authorList>
    </citation>
    <scope>NUCLEOTIDE SEQUENCE [LARGE SCALE GENOMIC DNA]</scope>
    <source>
        <strain evidence="2 3">JC075</strain>
    </source>
</reference>
<sequence length="125" mass="14596">MKNLQKVIEHYIQAYNQFDIEGMLMDLHEDVVFENISEGILTLRTEGIDEFHTQAEKAMNCFNQREQVIKNWDIQLDKVVIDIEYKATLATDLPNGMKQGDILQIFGKSEFVFEEDKIIRIVDKA</sequence>
<gene>
    <name evidence="2" type="ORF">DF185_11270</name>
</gene>
<name>A0A2V3ZXS7_9BACT</name>
<dbReference type="Proteomes" id="UP000248079">
    <property type="component" value="Unassembled WGS sequence"/>
</dbReference>
<feature type="domain" description="SnoaL-like" evidence="1">
    <location>
        <begin position="8"/>
        <end position="120"/>
    </location>
</feature>
<proteinExistence type="predicted"/>
<dbReference type="OrthoDB" id="582835at2"/>
<dbReference type="InterPro" id="IPR032710">
    <property type="entry name" value="NTF2-like_dom_sf"/>
</dbReference>
<dbReference type="InterPro" id="IPR037401">
    <property type="entry name" value="SnoaL-like"/>
</dbReference>
<comment type="caution">
    <text evidence="2">The sequence shown here is derived from an EMBL/GenBank/DDBJ whole genome shotgun (WGS) entry which is preliminary data.</text>
</comment>